<dbReference type="InterPro" id="IPR017642">
    <property type="entry name" value="DNA_S_mod_DndB"/>
</dbReference>
<dbReference type="AlphaFoldDB" id="A0AAU8BSB7"/>
<dbReference type="InterPro" id="IPR017601">
    <property type="entry name" value="DGQHR-contain_dom"/>
</dbReference>
<dbReference type="NCBIfam" id="TIGR03187">
    <property type="entry name" value="DGQHR"/>
    <property type="match status" value="1"/>
</dbReference>
<protein>
    <submittedName>
        <fullName evidence="1">DGQHR domain-containing protein</fullName>
    </submittedName>
</protein>
<sequence length="390" mass="43109">MDMTTIDLSANLTLEQAFELLVITGNEGIGETHLGKITFAQFCMMTRIENDSIDEKARMQRLVQSTRASGITHYAVERENTAFPEVIVVLSNHASVKPIEMPSVQANGTKLGMLSLPVGTRTFVLDGQGRRVGIEQALKLKGSLAGHHLDVKFWIVPSADVYESATAIRQLFADLHLGLRKPSRSQSIYFDSEDVLNVFANEVLTVTESRGAPLSEAVAVEGRLAQGQWCNMSQIVDFFCAFIGGSKAEVRSALANRDAYDAYLLDITRYLASLYDHLPYKAIQSANKEQWKLHVSNNLFCCAIGLKALGLLGNSLLVDAKVRGEEEFDLAPLKGLEALPFTEKDHALWINAQVYQNIDGKLKIVKSSENRLARLLCTELRVIASAYCNR</sequence>
<organism evidence="1">
    <name type="scientific">Vibrio chaetopteri</name>
    <dbReference type="NCBI Taxonomy" id="3016528"/>
    <lineage>
        <taxon>Bacteria</taxon>
        <taxon>Pseudomonadati</taxon>
        <taxon>Pseudomonadota</taxon>
        <taxon>Gammaproteobacteria</taxon>
        <taxon>Vibrionales</taxon>
        <taxon>Vibrionaceae</taxon>
        <taxon>Vibrio</taxon>
    </lineage>
</organism>
<accession>A0AAU8BSB7</accession>
<reference evidence="1" key="1">
    <citation type="submission" date="2023-01" db="EMBL/GenBank/DDBJ databases">
        <title>Vibrio sp. CB1-14 genome sequencing.</title>
        <authorList>
            <person name="Otstavnykh N."/>
            <person name="Isaeva M."/>
            <person name="Meleshko D."/>
        </authorList>
    </citation>
    <scope>NUCLEOTIDE SEQUENCE</scope>
    <source>
        <strain evidence="1">CB1-14</strain>
        <plasmid evidence="1">p1</plasmid>
    </source>
</reference>
<dbReference type="EMBL" id="CP115922">
    <property type="protein sequence ID" value="XCD19144.1"/>
    <property type="molecule type" value="Genomic_DNA"/>
</dbReference>
<dbReference type="KEGG" id="vck:PG915_24725"/>
<dbReference type="RefSeq" id="WP_353500270.1">
    <property type="nucleotide sequence ID" value="NZ_CP115922.1"/>
</dbReference>
<proteinExistence type="predicted"/>
<name>A0AAU8BSB7_9VIBR</name>
<geneLocation type="plasmid" evidence="1">
    <name>p1</name>
</geneLocation>
<evidence type="ECO:0000313" key="1">
    <source>
        <dbReference type="EMBL" id="XCD19144.1"/>
    </source>
</evidence>
<keyword evidence="1" id="KW-0614">Plasmid</keyword>
<dbReference type="Pfam" id="PF14072">
    <property type="entry name" value="DndB"/>
    <property type="match status" value="1"/>
</dbReference>
<gene>
    <name evidence="1" type="ORF">PG915_24725</name>
</gene>